<dbReference type="RefSeq" id="WP_278467961.1">
    <property type="nucleotide sequence ID" value="NZ_JAGZMU010000005.1"/>
</dbReference>
<organism evidence="1 2">
    <name type="scientific">Veillonella parvula</name>
    <name type="common">Staphylococcus parvulus</name>
    <dbReference type="NCBI Taxonomy" id="29466"/>
    <lineage>
        <taxon>Bacteria</taxon>
        <taxon>Bacillati</taxon>
        <taxon>Bacillota</taxon>
        <taxon>Negativicutes</taxon>
        <taxon>Veillonellales</taxon>
        <taxon>Veillonellaceae</taxon>
        <taxon>Veillonella</taxon>
    </lineage>
</organism>
<sequence>MRKSQIERMNNINKLMELIGKLDRGFFKTCNGLDMFIERKTTVKYLNGYTQKKLTIPNNDWKEIKGFSHGGTLTALVKDFKEFIITGKKTDGKNGYGGLYCRAWGYSIKNMDKIIKYAKEIGYLRSDSESYSDYMIRFYNKNKEWLWDYQKEEIEEIIKERNNEEFFM</sequence>
<name>A0A942WQT9_VEIPA</name>
<protein>
    <submittedName>
        <fullName evidence="1">Uncharacterized protein</fullName>
    </submittedName>
</protein>
<dbReference type="EMBL" id="JAGZMU010000005">
    <property type="protein sequence ID" value="MBS4893743.1"/>
    <property type="molecule type" value="Genomic_DNA"/>
</dbReference>
<dbReference type="Proteomes" id="UP000778864">
    <property type="component" value="Unassembled WGS sequence"/>
</dbReference>
<comment type="caution">
    <text evidence="1">The sequence shown here is derived from an EMBL/GenBank/DDBJ whole genome shotgun (WGS) entry which is preliminary data.</text>
</comment>
<evidence type="ECO:0000313" key="2">
    <source>
        <dbReference type="Proteomes" id="UP000778864"/>
    </source>
</evidence>
<dbReference type="AlphaFoldDB" id="A0A942WQT9"/>
<evidence type="ECO:0000313" key="1">
    <source>
        <dbReference type="EMBL" id="MBS4893743.1"/>
    </source>
</evidence>
<proteinExistence type="predicted"/>
<gene>
    <name evidence="1" type="ORF">KHZ90_08210</name>
</gene>
<accession>A0A942WQT9</accession>
<reference evidence="1" key="1">
    <citation type="submission" date="2021-02" db="EMBL/GenBank/DDBJ databases">
        <title>Infant gut strain persistence is associated with maternal origin, phylogeny, and functional potential including surface adhesion and iron acquisition.</title>
        <authorList>
            <person name="Lou Y.C."/>
        </authorList>
    </citation>
    <scope>NUCLEOTIDE SEQUENCE</scope>
    <source>
        <strain evidence="1">L3_108_031G1_dasL3_108_031G1_concoct_20</strain>
    </source>
</reference>